<accession>K1PX58</accession>
<dbReference type="Gene3D" id="3.30.420.40">
    <property type="match status" value="2"/>
</dbReference>
<dbReference type="PANTHER" id="PTHR14187:SF5">
    <property type="entry name" value="HEAT SHOCK 70 KDA PROTEIN 12A"/>
    <property type="match status" value="1"/>
</dbReference>
<sequence>MDEHFSPWPVVCAIDFGTTYSGYAYSMRPDYERHPLNIESYQWHSKEMTTLKTPTTILFDKAGNFHSFGYEAEKKYAELAERAQEEEGDESVDSDDENDEDNIAEWLYFRRFKMKLYRDYLMPKPKLKFLKLSAENGKKLSAFKVIKECSSLTVAESSESPWSDDILWVLTVPAIWSDQAKQFMREAAIQAGIKDDNLVLALEPESAALLCKQLALIKRTDDISVRTFKPGNKFMVVDCGGGTVDVTAYSVKDDQSLRELHCASGNNVGGTNVDDLFFKLLNEIFGENIVNEFKNNSPSDWLEIWRGFEVNKRNIGYNNPDEFITFSQFEKDVEDIDIILLVGGFSECPMLQKEIQKEFPNKAIVNPREGSTAVKKGAVLFGHSAEIIARKRIEQGHQLDNFSEFPNCVVRRSRAYYGVAADLPFVDGEHPLVCKYTNEEGKTICSGIFDCLIKRNQELEIGKTIIEKTFRSFNSSLISVEIYRSDKEVQYCHEEGCEKIGHILVSVSDDSRDKRLFKFKLHFGFTEKIATAIDLKTQESWKAKLDCLL</sequence>
<gene>
    <name evidence="1" type="ORF">CGI_10009020</name>
</gene>
<dbReference type="CDD" id="cd10229">
    <property type="entry name" value="ASKHA_NBD_HSP70_HSPA12"/>
    <property type="match status" value="1"/>
</dbReference>
<dbReference type="InterPro" id="IPR043129">
    <property type="entry name" value="ATPase_NBD"/>
</dbReference>
<dbReference type="SUPFAM" id="SSF53067">
    <property type="entry name" value="Actin-like ATPase domain"/>
    <property type="match status" value="2"/>
</dbReference>
<dbReference type="InParanoid" id="K1PX58"/>
<keyword evidence="1" id="KW-0346">Stress response</keyword>
<dbReference type="PRINTS" id="PR00301">
    <property type="entry name" value="HEATSHOCK70"/>
</dbReference>
<dbReference type="HOGENOM" id="CLU_009958_5_3_1"/>
<proteinExistence type="predicted"/>
<name>K1PX58_MAGGI</name>
<evidence type="ECO:0000313" key="1">
    <source>
        <dbReference type="EMBL" id="EKC23639.1"/>
    </source>
</evidence>
<reference evidence="1" key="1">
    <citation type="journal article" date="2012" name="Nature">
        <title>The oyster genome reveals stress adaptation and complexity of shell formation.</title>
        <authorList>
            <person name="Zhang G."/>
            <person name="Fang X."/>
            <person name="Guo X."/>
            <person name="Li L."/>
            <person name="Luo R."/>
            <person name="Xu F."/>
            <person name="Yang P."/>
            <person name="Zhang L."/>
            <person name="Wang X."/>
            <person name="Qi H."/>
            <person name="Xiong Z."/>
            <person name="Que H."/>
            <person name="Xie Y."/>
            <person name="Holland P.W."/>
            <person name="Paps J."/>
            <person name="Zhu Y."/>
            <person name="Wu F."/>
            <person name="Chen Y."/>
            <person name="Wang J."/>
            <person name="Peng C."/>
            <person name="Meng J."/>
            <person name="Yang L."/>
            <person name="Liu J."/>
            <person name="Wen B."/>
            <person name="Zhang N."/>
            <person name="Huang Z."/>
            <person name="Zhu Q."/>
            <person name="Feng Y."/>
            <person name="Mount A."/>
            <person name="Hedgecock D."/>
            <person name="Xu Z."/>
            <person name="Liu Y."/>
            <person name="Domazet-Loso T."/>
            <person name="Du Y."/>
            <person name="Sun X."/>
            <person name="Zhang S."/>
            <person name="Liu B."/>
            <person name="Cheng P."/>
            <person name="Jiang X."/>
            <person name="Li J."/>
            <person name="Fan D."/>
            <person name="Wang W."/>
            <person name="Fu W."/>
            <person name="Wang T."/>
            <person name="Wang B."/>
            <person name="Zhang J."/>
            <person name="Peng Z."/>
            <person name="Li Y."/>
            <person name="Li N."/>
            <person name="Wang J."/>
            <person name="Chen M."/>
            <person name="He Y."/>
            <person name="Tan F."/>
            <person name="Song X."/>
            <person name="Zheng Q."/>
            <person name="Huang R."/>
            <person name="Yang H."/>
            <person name="Du X."/>
            <person name="Chen L."/>
            <person name="Yang M."/>
            <person name="Gaffney P.M."/>
            <person name="Wang S."/>
            <person name="Luo L."/>
            <person name="She Z."/>
            <person name="Ming Y."/>
            <person name="Huang W."/>
            <person name="Zhang S."/>
            <person name="Huang B."/>
            <person name="Zhang Y."/>
            <person name="Qu T."/>
            <person name="Ni P."/>
            <person name="Miao G."/>
            <person name="Wang J."/>
            <person name="Wang Q."/>
            <person name="Steinberg C.E."/>
            <person name="Wang H."/>
            <person name="Li N."/>
            <person name="Qian L."/>
            <person name="Zhang G."/>
            <person name="Li Y."/>
            <person name="Yang H."/>
            <person name="Liu X."/>
            <person name="Wang J."/>
            <person name="Yin Y."/>
            <person name="Wang J."/>
        </authorList>
    </citation>
    <scope>NUCLEOTIDE SEQUENCE [LARGE SCALE GENOMIC DNA]</scope>
    <source>
        <strain evidence="1">05x7-T-G4-1.051#20</strain>
    </source>
</reference>
<dbReference type="EMBL" id="JH819121">
    <property type="protein sequence ID" value="EKC23639.1"/>
    <property type="molecule type" value="Genomic_DNA"/>
</dbReference>
<dbReference type="PANTHER" id="PTHR14187">
    <property type="entry name" value="ALPHA KINASE/ELONGATION FACTOR 2 KINASE"/>
    <property type="match status" value="1"/>
</dbReference>
<protein>
    <submittedName>
        <fullName evidence="1">Heat shock 70 kDa protein 12A</fullName>
    </submittedName>
</protein>
<organism evidence="1">
    <name type="scientific">Magallana gigas</name>
    <name type="common">Pacific oyster</name>
    <name type="synonym">Crassostrea gigas</name>
    <dbReference type="NCBI Taxonomy" id="29159"/>
    <lineage>
        <taxon>Eukaryota</taxon>
        <taxon>Metazoa</taxon>
        <taxon>Spiralia</taxon>
        <taxon>Lophotrochozoa</taxon>
        <taxon>Mollusca</taxon>
        <taxon>Bivalvia</taxon>
        <taxon>Autobranchia</taxon>
        <taxon>Pteriomorphia</taxon>
        <taxon>Ostreida</taxon>
        <taxon>Ostreoidea</taxon>
        <taxon>Ostreidae</taxon>
        <taxon>Magallana</taxon>
    </lineage>
</organism>
<dbReference type="AlphaFoldDB" id="K1PX58"/>